<dbReference type="VEuPathDB" id="FungiDB:MYCFIDRAFT_178808"/>
<sequence>MATQRPIWKLMQEVPQEIFDKIYGLTFSTDSFPTTHNITSSTRPPAIMQVDRASRTTIQAAYYSASFILRDHFQCRRWIDTLSAYQKSLILGIQYSYHPDQDPIHVLPPYSSYFPFARLTLLTRTITIRSGRRPRSARIMATQRPIWKLMQEVPQEIFDKIYGLTFSTDSFPTTHNITSSTRPPAIMQVDRASRTTIQAAYYSASFILRDHFQCRRWIDTLSAYQKSLILGIQYSYHPDQDPIQNPLNEMLSRLYPLPMWQYIETWEFEIVTAKCVQERIWCDGWKWTLTWRFMNTLDPWTRRLRDCEMAEHLKQIHTSITHTYRLETWTRRLGDYDIAIESRFIHQSRTYRLETENLKEI</sequence>
<accession>M3A2S4</accession>
<organism evidence="1 2">
    <name type="scientific">Pseudocercospora fijiensis (strain CIRAD86)</name>
    <name type="common">Black leaf streak disease fungus</name>
    <name type="synonym">Mycosphaerella fijiensis</name>
    <dbReference type="NCBI Taxonomy" id="383855"/>
    <lineage>
        <taxon>Eukaryota</taxon>
        <taxon>Fungi</taxon>
        <taxon>Dikarya</taxon>
        <taxon>Ascomycota</taxon>
        <taxon>Pezizomycotina</taxon>
        <taxon>Dothideomycetes</taxon>
        <taxon>Dothideomycetidae</taxon>
        <taxon>Mycosphaerellales</taxon>
        <taxon>Mycosphaerellaceae</taxon>
        <taxon>Pseudocercospora</taxon>
    </lineage>
</organism>
<evidence type="ECO:0000313" key="2">
    <source>
        <dbReference type="Proteomes" id="UP000016932"/>
    </source>
</evidence>
<gene>
    <name evidence="1" type="ORF">MYCFIDRAFT_178808</name>
</gene>
<proteinExistence type="predicted"/>
<dbReference type="KEGG" id="pfj:MYCFIDRAFT_178808"/>
<name>M3A2S4_PSEFD</name>
<dbReference type="EMBL" id="KB446563">
    <property type="protein sequence ID" value="EME78696.1"/>
    <property type="molecule type" value="Genomic_DNA"/>
</dbReference>
<dbReference type="OrthoDB" id="3650064at2759"/>
<dbReference type="GeneID" id="19333992"/>
<protein>
    <submittedName>
        <fullName evidence="1">Uncharacterized protein</fullName>
    </submittedName>
</protein>
<keyword evidence="2" id="KW-1185">Reference proteome</keyword>
<dbReference type="RefSeq" id="XP_007931004.1">
    <property type="nucleotide sequence ID" value="XM_007932813.1"/>
</dbReference>
<dbReference type="AlphaFoldDB" id="M3A2S4"/>
<evidence type="ECO:0000313" key="1">
    <source>
        <dbReference type="EMBL" id="EME78696.1"/>
    </source>
</evidence>
<reference evidence="1 2" key="1">
    <citation type="journal article" date="2012" name="PLoS Pathog.">
        <title>Diverse lifestyles and strategies of plant pathogenesis encoded in the genomes of eighteen Dothideomycetes fungi.</title>
        <authorList>
            <person name="Ohm R.A."/>
            <person name="Feau N."/>
            <person name="Henrissat B."/>
            <person name="Schoch C.L."/>
            <person name="Horwitz B.A."/>
            <person name="Barry K.W."/>
            <person name="Condon B.J."/>
            <person name="Copeland A.C."/>
            <person name="Dhillon B."/>
            <person name="Glaser F."/>
            <person name="Hesse C.N."/>
            <person name="Kosti I."/>
            <person name="LaButti K."/>
            <person name="Lindquist E.A."/>
            <person name="Lucas S."/>
            <person name="Salamov A.A."/>
            <person name="Bradshaw R.E."/>
            <person name="Ciuffetti L."/>
            <person name="Hamelin R.C."/>
            <person name="Kema G.H.J."/>
            <person name="Lawrence C."/>
            <person name="Scott J.A."/>
            <person name="Spatafora J.W."/>
            <person name="Turgeon B.G."/>
            <person name="de Wit P.J.G.M."/>
            <person name="Zhong S."/>
            <person name="Goodwin S.B."/>
            <person name="Grigoriev I.V."/>
        </authorList>
    </citation>
    <scope>NUCLEOTIDE SEQUENCE [LARGE SCALE GENOMIC DNA]</scope>
    <source>
        <strain evidence="1 2">CIRAD86</strain>
    </source>
</reference>
<dbReference type="HOGENOM" id="CLU_767527_0_0_1"/>
<dbReference type="Proteomes" id="UP000016932">
    <property type="component" value="Unassembled WGS sequence"/>
</dbReference>